<dbReference type="PANTHER" id="PTHR11081">
    <property type="entry name" value="FLAP ENDONUCLEASE FAMILY MEMBER"/>
    <property type="match status" value="1"/>
</dbReference>
<dbReference type="SMART" id="SM00484">
    <property type="entry name" value="XPGI"/>
    <property type="match status" value="1"/>
</dbReference>
<dbReference type="GO" id="GO:0017108">
    <property type="term" value="F:5'-flap endonuclease activity"/>
    <property type="evidence" value="ECO:0007669"/>
    <property type="project" value="TreeGrafter"/>
</dbReference>
<reference evidence="3" key="1">
    <citation type="submission" date="2021-12" db="EMBL/GenBank/DDBJ databases">
        <authorList>
            <person name="King R."/>
        </authorList>
    </citation>
    <scope>NUCLEOTIDE SEQUENCE</scope>
</reference>
<dbReference type="AlphaFoldDB" id="A0A9N9N5B3"/>
<dbReference type="Pfam" id="PF00867">
    <property type="entry name" value="XPG_I"/>
    <property type="match status" value="1"/>
</dbReference>
<dbReference type="Pfam" id="PF18704">
    <property type="entry name" value="Chromo_2"/>
    <property type="match status" value="1"/>
</dbReference>
<dbReference type="InterPro" id="IPR041012">
    <property type="entry name" value="GEN_chromo"/>
</dbReference>
<organism evidence="3 4">
    <name type="scientific">Diatraea saccharalis</name>
    <name type="common">sugarcane borer</name>
    <dbReference type="NCBI Taxonomy" id="40085"/>
    <lineage>
        <taxon>Eukaryota</taxon>
        <taxon>Metazoa</taxon>
        <taxon>Ecdysozoa</taxon>
        <taxon>Arthropoda</taxon>
        <taxon>Hexapoda</taxon>
        <taxon>Insecta</taxon>
        <taxon>Pterygota</taxon>
        <taxon>Neoptera</taxon>
        <taxon>Endopterygota</taxon>
        <taxon>Lepidoptera</taxon>
        <taxon>Glossata</taxon>
        <taxon>Ditrysia</taxon>
        <taxon>Pyraloidea</taxon>
        <taxon>Crambidae</taxon>
        <taxon>Crambinae</taxon>
        <taxon>Diatraea</taxon>
    </lineage>
</organism>
<feature type="compositionally biased region" description="Basic and acidic residues" evidence="1">
    <location>
        <begin position="395"/>
        <end position="404"/>
    </location>
</feature>
<name>A0A9N9N5B3_9NEOP</name>
<evidence type="ECO:0000256" key="1">
    <source>
        <dbReference type="SAM" id="MobiDB-lite"/>
    </source>
</evidence>
<dbReference type="GO" id="GO:0000400">
    <property type="term" value="F:four-way junction DNA binding"/>
    <property type="evidence" value="ECO:0007669"/>
    <property type="project" value="TreeGrafter"/>
</dbReference>
<evidence type="ECO:0000313" key="3">
    <source>
        <dbReference type="EMBL" id="CAG9782953.1"/>
    </source>
</evidence>
<dbReference type="SUPFAM" id="SSF88723">
    <property type="entry name" value="PIN domain-like"/>
    <property type="match status" value="1"/>
</dbReference>
<dbReference type="InterPro" id="IPR036279">
    <property type="entry name" value="5-3_exonuclease_C_sf"/>
</dbReference>
<dbReference type="InterPro" id="IPR006086">
    <property type="entry name" value="XPG-I_dom"/>
</dbReference>
<dbReference type="PANTHER" id="PTHR11081:SF70">
    <property type="entry name" value="FLAP ENDONUCLEASE GEN HOMOLOG 1"/>
    <property type="match status" value="1"/>
</dbReference>
<dbReference type="InterPro" id="IPR029060">
    <property type="entry name" value="PIN-like_dom_sf"/>
</dbReference>
<protein>
    <recommendedName>
        <fullName evidence="2">XPG-I domain-containing protein</fullName>
    </recommendedName>
</protein>
<dbReference type="EMBL" id="OU893341">
    <property type="protein sequence ID" value="CAG9782953.1"/>
    <property type="molecule type" value="Genomic_DNA"/>
</dbReference>
<reference evidence="3" key="2">
    <citation type="submission" date="2022-10" db="EMBL/GenBank/DDBJ databases">
        <authorList>
            <consortium name="ENA_rothamsted_submissions"/>
            <consortium name="culmorum"/>
            <person name="King R."/>
        </authorList>
    </citation>
    <scope>NUCLEOTIDE SEQUENCE</scope>
</reference>
<feature type="region of interest" description="Disordered" evidence="1">
    <location>
        <begin position="380"/>
        <end position="408"/>
    </location>
</feature>
<evidence type="ECO:0000313" key="4">
    <source>
        <dbReference type="Proteomes" id="UP001153714"/>
    </source>
</evidence>
<dbReference type="Proteomes" id="UP001153714">
    <property type="component" value="Chromosome 10"/>
</dbReference>
<dbReference type="OrthoDB" id="2959108at2759"/>
<evidence type="ECO:0000259" key="2">
    <source>
        <dbReference type="SMART" id="SM00484"/>
    </source>
</evidence>
<dbReference type="PRINTS" id="PR00853">
    <property type="entry name" value="XPGRADSUPER"/>
</dbReference>
<sequence>MAVRNAIQFRGAAPRPESVISKQPDVGRKRFRNVLIECENLLKSMGVRCIKGRGEAEATCAQLNAQGLVDAVISQDSDCFAYGARRVYRNFSVSNAAGGGAMQGSVDCYDAQQMFAAIGFGRNKMVALAMLCGCDYGVGACGSSINTVVSFLHTISDNEIIPRLISWVSDTQRYEELARWCNAPGRCDRCGHVGRTHVRNGCPVCATHKGCNDLGHKTKLTEAKRELSLRNRALSCGMPFPEPKIMKEFLKTTPENLDLDKMKTPTPSLIQFMKIMTRKLDWSEKYCVVKFLPLLTKWHLQDDVPCRTIKPITIKKKRNPRGVPSFEVQWGDIDGQYEGLIPDDQLEEDEDPSTCWTTTERQDLMRKYFPEVVDAYEESIKKPQKEKKVRSKKKKENENPDKPNRKYNKKVKKLIDADIANLSGSLKKLDLTDKVPDLNTSKANVSVSINRLKRKLKNNSKKGKQKSIDSFIAKKRRISLKKSLNELACSFKKISDDYDNAFDDVLSTEPVLKSNDNKENLFSLTMLNDSEADFNDSELSNIIDDIVKRAPEVNTIKVNNNVINLVFEARNTPKKTVLRKSVLNNIQNSCSTPKQSPIKNIDKDYTNNMIDNVSYSKVNTSYFFDKLTDDRDAFEISFDYKHKSAIILDCDTTVDYSLPDVYV</sequence>
<gene>
    <name evidence="3" type="ORF">DIATSA_LOCUS1165</name>
</gene>
<keyword evidence="4" id="KW-1185">Reference proteome</keyword>
<feature type="compositionally biased region" description="Basic residues" evidence="1">
    <location>
        <begin position="384"/>
        <end position="394"/>
    </location>
</feature>
<dbReference type="Gene3D" id="3.40.50.1010">
    <property type="entry name" value="5'-nuclease"/>
    <property type="match status" value="1"/>
</dbReference>
<accession>A0A9N9N5B3</accession>
<feature type="domain" description="XPG-I" evidence="2">
    <location>
        <begin position="43"/>
        <end position="120"/>
    </location>
</feature>
<dbReference type="SUPFAM" id="SSF47807">
    <property type="entry name" value="5' to 3' exonuclease, C-terminal subdomain"/>
    <property type="match status" value="1"/>
</dbReference>
<proteinExistence type="predicted"/>
<dbReference type="InterPro" id="IPR006084">
    <property type="entry name" value="XPG/Rad2"/>
</dbReference>